<dbReference type="InterPro" id="IPR002818">
    <property type="entry name" value="DJ-1/PfpI"/>
</dbReference>
<proteinExistence type="predicted"/>
<dbReference type="Proteomes" id="UP001470230">
    <property type="component" value="Unassembled WGS sequence"/>
</dbReference>
<dbReference type="SUPFAM" id="SSF52317">
    <property type="entry name" value="Class I glutamine amidotransferase-like"/>
    <property type="match status" value="1"/>
</dbReference>
<name>A0ABR2IZT1_9EUKA</name>
<dbReference type="Gene3D" id="3.40.50.880">
    <property type="match status" value="1"/>
</dbReference>
<dbReference type="InterPro" id="IPR050325">
    <property type="entry name" value="Prot/Nucl_acid_deglycase"/>
</dbReference>
<feature type="domain" description="DJ-1/PfpI" evidence="1">
    <location>
        <begin position="3"/>
        <end position="169"/>
    </location>
</feature>
<evidence type="ECO:0000313" key="3">
    <source>
        <dbReference type="Proteomes" id="UP001470230"/>
    </source>
</evidence>
<reference evidence="2 3" key="1">
    <citation type="submission" date="2024-04" db="EMBL/GenBank/DDBJ databases">
        <title>Tritrichomonas musculus Genome.</title>
        <authorList>
            <person name="Alves-Ferreira E."/>
            <person name="Grigg M."/>
            <person name="Lorenzi H."/>
            <person name="Galac M."/>
        </authorList>
    </citation>
    <scope>NUCLEOTIDE SEQUENCE [LARGE SCALE GENOMIC DNA]</scope>
    <source>
        <strain evidence="2 3">EAF2021</strain>
    </source>
</reference>
<dbReference type="EMBL" id="JAPFFF010000014">
    <property type="protein sequence ID" value="KAK8870310.1"/>
    <property type="molecule type" value="Genomic_DNA"/>
</dbReference>
<organism evidence="2 3">
    <name type="scientific">Tritrichomonas musculus</name>
    <dbReference type="NCBI Taxonomy" id="1915356"/>
    <lineage>
        <taxon>Eukaryota</taxon>
        <taxon>Metamonada</taxon>
        <taxon>Parabasalia</taxon>
        <taxon>Tritrichomonadida</taxon>
        <taxon>Tritrichomonadidae</taxon>
        <taxon>Tritrichomonas</taxon>
    </lineage>
</organism>
<dbReference type="InterPro" id="IPR006287">
    <property type="entry name" value="DJ-1"/>
</dbReference>
<gene>
    <name evidence="2" type="ORF">M9Y10_008188</name>
</gene>
<comment type="caution">
    <text evidence="2">The sequence shown here is derived from an EMBL/GenBank/DDBJ whole genome shotgun (WGS) entry which is preliminary data.</text>
</comment>
<dbReference type="PANTHER" id="PTHR48094">
    <property type="entry name" value="PROTEIN/NUCLEIC ACID DEGLYCASE DJ-1-RELATED"/>
    <property type="match status" value="1"/>
</dbReference>
<dbReference type="CDD" id="cd03135">
    <property type="entry name" value="GATase1_DJ-1"/>
    <property type="match status" value="1"/>
</dbReference>
<protein>
    <recommendedName>
        <fullName evidence="1">DJ-1/PfpI domain-containing protein</fullName>
    </recommendedName>
</protein>
<evidence type="ECO:0000259" key="1">
    <source>
        <dbReference type="Pfam" id="PF01965"/>
    </source>
</evidence>
<accession>A0ABR2IZT1</accession>
<dbReference type="NCBIfam" id="TIGR01383">
    <property type="entry name" value="not_thiJ"/>
    <property type="match status" value="1"/>
</dbReference>
<dbReference type="Pfam" id="PF01965">
    <property type="entry name" value="DJ-1_PfpI"/>
    <property type="match status" value="1"/>
</dbReference>
<dbReference type="InterPro" id="IPR029062">
    <property type="entry name" value="Class_I_gatase-like"/>
</dbReference>
<keyword evidence="3" id="KW-1185">Reference proteome</keyword>
<evidence type="ECO:0000313" key="2">
    <source>
        <dbReference type="EMBL" id="KAK8870310.1"/>
    </source>
</evidence>
<dbReference type="PANTHER" id="PTHR48094:SF12">
    <property type="entry name" value="PARKINSON DISEASE PROTEIN 7 HOMOLOG"/>
    <property type="match status" value="1"/>
</dbReference>
<sequence length="187" mass="19521">MVKVLILLAPGFEEIEAITPIDYLRRAGAEVTTASVGHNDLNVKGAHDVTIKADVKFTDVHTQLFDAIVCPGGMPGTKNLAKTKEVIDALHAHEKAGKVVAAICAAPGFVLAEAAQLLKGKNACGYPGSDEKITENGGHKNENPVTVDGNIITSRGPGTAYKFALALIEKLVGADKAQEVGKGTLNL</sequence>